<dbReference type="InterPro" id="IPR039424">
    <property type="entry name" value="SBP_5"/>
</dbReference>
<evidence type="ECO:0000256" key="3">
    <source>
        <dbReference type="SAM" id="SignalP"/>
    </source>
</evidence>
<name>A0A0D6B879_RHOSU</name>
<dbReference type="GO" id="GO:0015675">
    <property type="term" value="P:nickel cation transport"/>
    <property type="evidence" value="ECO:0007669"/>
    <property type="project" value="InterPro"/>
</dbReference>
<dbReference type="AlphaFoldDB" id="A0A0D6B879"/>
<evidence type="ECO:0000313" key="5">
    <source>
        <dbReference type="EMBL" id="BAQ71070.1"/>
    </source>
</evidence>
<evidence type="ECO:0000256" key="1">
    <source>
        <dbReference type="ARBA" id="ARBA00004418"/>
    </source>
</evidence>
<dbReference type="GO" id="GO:1904680">
    <property type="term" value="F:peptide transmembrane transporter activity"/>
    <property type="evidence" value="ECO:0007669"/>
    <property type="project" value="TreeGrafter"/>
</dbReference>
<dbReference type="EMBL" id="AP014800">
    <property type="protein sequence ID" value="BAQ71070.1"/>
    <property type="molecule type" value="Genomic_DNA"/>
</dbReference>
<dbReference type="PANTHER" id="PTHR30290">
    <property type="entry name" value="PERIPLASMIC BINDING COMPONENT OF ABC TRANSPORTER"/>
    <property type="match status" value="1"/>
</dbReference>
<evidence type="ECO:0000259" key="4">
    <source>
        <dbReference type="Pfam" id="PF00496"/>
    </source>
</evidence>
<dbReference type="SUPFAM" id="SSF53850">
    <property type="entry name" value="Periplasmic binding protein-like II"/>
    <property type="match status" value="1"/>
</dbReference>
<gene>
    <name evidence="5" type="ORF">NHU_03946</name>
</gene>
<dbReference type="NCBIfam" id="TIGR02294">
    <property type="entry name" value="nickel_nikA"/>
    <property type="match status" value="1"/>
</dbReference>
<dbReference type="KEGG" id="rsu:NHU_03946"/>
<dbReference type="Proteomes" id="UP000064912">
    <property type="component" value="Chromosome"/>
</dbReference>
<dbReference type="InterPro" id="IPR030678">
    <property type="entry name" value="Peptide/Ni-bd"/>
</dbReference>
<dbReference type="Pfam" id="PF00496">
    <property type="entry name" value="SBP_bac_5"/>
    <property type="match status" value="1"/>
</dbReference>
<dbReference type="PANTHER" id="PTHR30290:SF37">
    <property type="entry name" value="NICKEL-BINDING PERIPLASMIC PROTEIN"/>
    <property type="match status" value="1"/>
</dbReference>
<proteinExistence type="inferred from homology"/>
<dbReference type="GO" id="GO:0030288">
    <property type="term" value="C:outer membrane-bounded periplasmic space"/>
    <property type="evidence" value="ECO:0007669"/>
    <property type="project" value="UniProtKB-ARBA"/>
</dbReference>
<feature type="domain" description="Solute-binding protein family 5" evidence="4">
    <location>
        <begin position="74"/>
        <end position="442"/>
    </location>
</feature>
<evidence type="ECO:0000313" key="6">
    <source>
        <dbReference type="Proteomes" id="UP000064912"/>
    </source>
</evidence>
<comment type="subcellular location">
    <subcellularLocation>
        <location evidence="1">Periplasm</location>
    </subcellularLocation>
</comment>
<protein>
    <submittedName>
        <fullName evidence="5">Nickel ABC transporter nickel-binding protein</fullName>
    </submittedName>
</protein>
<organism evidence="5 6">
    <name type="scientific">Rhodovulum sulfidophilum</name>
    <name type="common">Rhodobacter sulfidophilus</name>
    <dbReference type="NCBI Taxonomy" id="35806"/>
    <lineage>
        <taxon>Bacteria</taxon>
        <taxon>Pseudomonadati</taxon>
        <taxon>Pseudomonadota</taxon>
        <taxon>Alphaproteobacteria</taxon>
        <taxon>Rhodobacterales</taxon>
        <taxon>Paracoccaceae</taxon>
        <taxon>Rhodovulum</taxon>
    </lineage>
</organism>
<dbReference type="Gene3D" id="3.10.105.10">
    <property type="entry name" value="Dipeptide-binding Protein, Domain 3"/>
    <property type="match status" value="1"/>
</dbReference>
<evidence type="ECO:0000256" key="2">
    <source>
        <dbReference type="ARBA" id="ARBA00005695"/>
    </source>
</evidence>
<dbReference type="Gene3D" id="3.40.190.10">
    <property type="entry name" value="Periplasmic binding protein-like II"/>
    <property type="match status" value="1"/>
</dbReference>
<dbReference type="PIRSF" id="PIRSF002741">
    <property type="entry name" value="MppA"/>
    <property type="match status" value="1"/>
</dbReference>
<feature type="chain" id="PRO_5002301501" evidence="3">
    <location>
        <begin position="26"/>
        <end position="529"/>
    </location>
</feature>
<dbReference type="GO" id="GO:0043190">
    <property type="term" value="C:ATP-binding cassette (ABC) transporter complex"/>
    <property type="evidence" value="ECO:0007669"/>
    <property type="project" value="InterPro"/>
</dbReference>
<dbReference type="GO" id="GO:0020037">
    <property type="term" value="F:heme binding"/>
    <property type="evidence" value="ECO:0007669"/>
    <property type="project" value="InterPro"/>
</dbReference>
<sequence>MLSRRSLLALPFYGACLTTPLTALAAGRSGETVLRFAWPLNAGPLNPHLYSPNQMFAQNMLYDPLVRYRTDGRVVPWLARSWTVSEDGREYSFALREDVVFSNGEIFDAAAAKANFDAVLANRSRHAWLELANQIVAAEVVAPFTLRLRLKDAYYPTLQELALPRPFRFIAPSQFVDGGTRDGILAPIGTGPWVLTETSLGEHDVFRRNDRYWGARPAFAGVTVKVIPDPNTRAIALRTGQIDMVYGIDGPLSPDTFAELARSGDFKAGLSAPMETSSLALNTARGGTRDLSVRRAINHAVDKDALIAAVLHGTEKRADTLFAPNVPYADIGLEPYRFDPAAAAGLLEADGWVATRAGQPRQKDGQPLILDLCFVGTDAVAKAKAEILQADLAAVGIGVSLIGEEESSIYARQRDGRFHMIFNRTWGAPYDPHAFLSAMRVPAHADYQAQLGLPEKAEIDRRIGEVLVSTDETTRQAMYRDLLTRFHEAAVYLPLTHLTAMAVARPGIGPLRFGAMSSEIPFEMLTPDA</sequence>
<dbReference type="InterPro" id="IPR000914">
    <property type="entry name" value="SBP_5_dom"/>
</dbReference>
<keyword evidence="3" id="KW-0732">Signal</keyword>
<dbReference type="GO" id="GO:0015833">
    <property type="term" value="P:peptide transport"/>
    <property type="evidence" value="ECO:0007669"/>
    <property type="project" value="TreeGrafter"/>
</dbReference>
<dbReference type="eggNOG" id="COG0747">
    <property type="taxonomic scope" value="Bacteria"/>
</dbReference>
<dbReference type="GO" id="GO:0016151">
    <property type="term" value="F:nickel cation binding"/>
    <property type="evidence" value="ECO:0007669"/>
    <property type="project" value="InterPro"/>
</dbReference>
<dbReference type="PATRIC" id="fig|35806.4.peg.4047"/>
<dbReference type="CDD" id="cd08489">
    <property type="entry name" value="PBP2_NikA"/>
    <property type="match status" value="1"/>
</dbReference>
<reference evidence="5 6" key="1">
    <citation type="submission" date="2015-02" db="EMBL/GenBank/DDBJ databases">
        <title>Genome sequene of Rhodovulum sulfidophilum DSM 2351.</title>
        <authorList>
            <person name="Nagao N."/>
        </authorList>
    </citation>
    <scope>NUCLEOTIDE SEQUENCE [LARGE SCALE GENOMIC DNA]</scope>
    <source>
        <strain evidence="5 6">DSM 2351</strain>
    </source>
</reference>
<dbReference type="InterPro" id="IPR011980">
    <property type="entry name" value="CntA-like"/>
</dbReference>
<accession>A0A0D6B879</accession>
<feature type="signal peptide" evidence="3">
    <location>
        <begin position="1"/>
        <end position="25"/>
    </location>
</feature>
<comment type="similarity">
    <text evidence="2">Belongs to the bacterial solute-binding protein 5 family.</text>
</comment>